<sequence>MYTFRIRYAALAFALLLGITQTGCSSLNNTGKGAIGGAAAGTVLGGVIGKITGSTARGAIIGAAVGGAAGAVVGRQMDKQAEELDNDLENAEVTPIPGDDGETAGIAVRFDNDLLFDLGESTLRPGVQADLRDLASSLRNYPGHDAVVVGHASTDGPTQLNQNLSQARAQAVENFLISQGLAASRLQAYGVGESEPLAGIPGTDPANRRVEIAIYPNEQYRQQVESEYN</sequence>
<evidence type="ECO:0000259" key="5">
    <source>
        <dbReference type="PROSITE" id="PS51123"/>
    </source>
</evidence>
<name>A0ABU3BR81_9BACT</name>
<comment type="subcellular location">
    <subcellularLocation>
        <location evidence="1">Cell outer membrane</location>
    </subcellularLocation>
</comment>
<dbReference type="PANTHER" id="PTHR30329:SF21">
    <property type="entry name" value="LIPOPROTEIN YIAD-RELATED"/>
    <property type="match status" value="1"/>
</dbReference>
<dbReference type="PANTHER" id="PTHR30329">
    <property type="entry name" value="STATOR ELEMENT OF FLAGELLAR MOTOR COMPLEX"/>
    <property type="match status" value="1"/>
</dbReference>
<evidence type="ECO:0000313" key="6">
    <source>
        <dbReference type="EMBL" id="MDT0631796.1"/>
    </source>
</evidence>
<dbReference type="CDD" id="cd07185">
    <property type="entry name" value="OmpA_C-like"/>
    <property type="match status" value="1"/>
</dbReference>
<protein>
    <submittedName>
        <fullName evidence="6">OmpA family protein</fullName>
    </submittedName>
</protein>
<accession>A0ABU3BR81</accession>
<dbReference type="PRINTS" id="PR01021">
    <property type="entry name" value="OMPADOMAIN"/>
</dbReference>
<dbReference type="EMBL" id="JAVRHT010000017">
    <property type="protein sequence ID" value="MDT0631796.1"/>
    <property type="molecule type" value="Genomic_DNA"/>
</dbReference>
<dbReference type="Pfam" id="PF00691">
    <property type="entry name" value="OmpA"/>
    <property type="match status" value="1"/>
</dbReference>
<keyword evidence="2 4" id="KW-0472">Membrane</keyword>
<dbReference type="PROSITE" id="PS51123">
    <property type="entry name" value="OMPA_2"/>
    <property type="match status" value="1"/>
</dbReference>
<dbReference type="InterPro" id="IPR006665">
    <property type="entry name" value="OmpA-like"/>
</dbReference>
<proteinExistence type="predicted"/>
<keyword evidence="3" id="KW-0998">Cell outer membrane</keyword>
<dbReference type="Pfam" id="PF13488">
    <property type="entry name" value="Gly-zipper_Omp"/>
    <property type="match status" value="1"/>
</dbReference>
<dbReference type="SUPFAM" id="SSF103088">
    <property type="entry name" value="OmpA-like"/>
    <property type="match status" value="1"/>
</dbReference>
<dbReference type="InterPro" id="IPR050330">
    <property type="entry name" value="Bact_OuterMem_StrucFunc"/>
</dbReference>
<evidence type="ECO:0000256" key="2">
    <source>
        <dbReference type="ARBA" id="ARBA00023136"/>
    </source>
</evidence>
<dbReference type="Gene3D" id="3.30.1330.60">
    <property type="entry name" value="OmpA-like domain"/>
    <property type="match status" value="1"/>
</dbReference>
<evidence type="ECO:0000256" key="4">
    <source>
        <dbReference type="PROSITE-ProRule" id="PRU00473"/>
    </source>
</evidence>
<gene>
    <name evidence="6" type="ORF">RM540_08570</name>
</gene>
<dbReference type="RefSeq" id="WP_311663140.1">
    <property type="nucleotide sequence ID" value="NZ_JAVRHT010000017.1"/>
</dbReference>
<reference evidence="6 7" key="1">
    <citation type="submission" date="2023-09" db="EMBL/GenBank/DDBJ databases">
        <authorList>
            <person name="Rey-Velasco X."/>
        </authorList>
    </citation>
    <scope>NUCLEOTIDE SEQUENCE [LARGE SCALE GENOMIC DNA]</scope>
    <source>
        <strain evidence="6 7">F394</strain>
    </source>
</reference>
<feature type="domain" description="OmpA-like" evidence="5">
    <location>
        <begin position="103"/>
        <end position="218"/>
    </location>
</feature>
<comment type="caution">
    <text evidence="6">The sequence shown here is derived from an EMBL/GenBank/DDBJ whole genome shotgun (WGS) entry which is preliminary data.</text>
</comment>
<keyword evidence="7" id="KW-1185">Reference proteome</keyword>
<dbReference type="InterPro" id="IPR036737">
    <property type="entry name" value="OmpA-like_sf"/>
</dbReference>
<evidence type="ECO:0000256" key="1">
    <source>
        <dbReference type="ARBA" id="ARBA00004442"/>
    </source>
</evidence>
<dbReference type="Proteomes" id="UP001267426">
    <property type="component" value="Unassembled WGS sequence"/>
</dbReference>
<dbReference type="InterPro" id="IPR039567">
    <property type="entry name" value="Gly-zipper"/>
</dbReference>
<organism evidence="6 7">
    <name type="scientific">Rubrivirga litoralis</name>
    <dbReference type="NCBI Taxonomy" id="3075598"/>
    <lineage>
        <taxon>Bacteria</taxon>
        <taxon>Pseudomonadati</taxon>
        <taxon>Rhodothermota</taxon>
        <taxon>Rhodothermia</taxon>
        <taxon>Rhodothermales</taxon>
        <taxon>Rubricoccaceae</taxon>
        <taxon>Rubrivirga</taxon>
    </lineage>
</organism>
<evidence type="ECO:0000256" key="3">
    <source>
        <dbReference type="ARBA" id="ARBA00023237"/>
    </source>
</evidence>
<evidence type="ECO:0000313" key="7">
    <source>
        <dbReference type="Proteomes" id="UP001267426"/>
    </source>
</evidence>
<dbReference type="InterPro" id="IPR006664">
    <property type="entry name" value="OMP_bac"/>
</dbReference>